<proteinExistence type="predicted"/>
<accession>G2Y9R2</accession>
<dbReference type="InParanoid" id="G2Y9R2"/>
<name>G2Y9R2_BOTF4</name>
<protein>
    <submittedName>
        <fullName evidence="1">Uncharacterized protein</fullName>
    </submittedName>
</protein>
<dbReference type="HOGENOM" id="CLU_2721927_0_0_1"/>
<evidence type="ECO:0000313" key="1">
    <source>
        <dbReference type="EMBL" id="CCD49338.1"/>
    </source>
</evidence>
<reference evidence="2" key="1">
    <citation type="journal article" date="2011" name="PLoS Genet.">
        <title>Genomic analysis of the necrotrophic fungal pathogens Sclerotinia sclerotiorum and Botrytis cinerea.</title>
        <authorList>
            <person name="Amselem J."/>
            <person name="Cuomo C.A."/>
            <person name="van Kan J.A."/>
            <person name="Viaud M."/>
            <person name="Benito E.P."/>
            <person name="Couloux A."/>
            <person name="Coutinho P.M."/>
            <person name="de Vries R.P."/>
            <person name="Dyer P.S."/>
            <person name="Fillinger S."/>
            <person name="Fournier E."/>
            <person name="Gout L."/>
            <person name="Hahn M."/>
            <person name="Kohn L."/>
            <person name="Lapalu N."/>
            <person name="Plummer K.M."/>
            <person name="Pradier J.M."/>
            <person name="Quevillon E."/>
            <person name="Sharon A."/>
            <person name="Simon A."/>
            <person name="ten Have A."/>
            <person name="Tudzynski B."/>
            <person name="Tudzynski P."/>
            <person name="Wincker P."/>
            <person name="Andrew M."/>
            <person name="Anthouard V."/>
            <person name="Beever R.E."/>
            <person name="Beffa R."/>
            <person name="Benoit I."/>
            <person name="Bouzid O."/>
            <person name="Brault B."/>
            <person name="Chen Z."/>
            <person name="Choquer M."/>
            <person name="Collemare J."/>
            <person name="Cotton P."/>
            <person name="Danchin E.G."/>
            <person name="Da Silva C."/>
            <person name="Gautier A."/>
            <person name="Giraud C."/>
            <person name="Giraud T."/>
            <person name="Gonzalez C."/>
            <person name="Grossetete S."/>
            <person name="Guldener U."/>
            <person name="Henrissat B."/>
            <person name="Howlett B.J."/>
            <person name="Kodira C."/>
            <person name="Kretschmer M."/>
            <person name="Lappartient A."/>
            <person name="Leroch M."/>
            <person name="Levis C."/>
            <person name="Mauceli E."/>
            <person name="Neuveglise C."/>
            <person name="Oeser B."/>
            <person name="Pearson M."/>
            <person name="Poulain J."/>
            <person name="Poussereau N."/>
            <person name="Quesneville H."/>
            <person name="Rascle C."/>
            <person name="Schumacher J."/>
            <person name="Segurens B."/>
            <person name="Sexton A."/>
            <person name="Silva E."/>
            <person name="Sirven C."/>
            <person name="Soanes D.M."/>
            <person name="Talbot N.J."/>
            <person name="Templeton M."/>
            <person name="Yandava C."/>
            <person name="Yarden O."/>
            <person name="Zeng Q."/>
            <person name="Rollins J.A."/>
            <person name="Lebrun M.H."/>
            <person name="Dickman M."/>
        </authorList>
    </citation>
    <scope>NUCLEOTIDE SEQUENCE [LARGE SCALE GENOMIC DNA]</scope>
    <source>
        <strain evidence="2">T4</strain>
    </source>
</reference>
<dbReference type="Proteomes" id="UP000008177">
    <property type="component" value="Unplaced contigs"/>
</dbReference>
<evidence type="ECO:0000313" key="2">
    <source>
        <dbReference type="Proteomes" id="UP000008177"/>
    </source>
</evidence>
<organism evidence="1 2">
    <name type="scientific">Botryotinia fuckeliana (strain T4)</name>
    <name type="common">Noble rot fungus</name>
    <name type="synonym">Botrytis cinerea</name>
    <dbReference type="NCBI Taxonomy" id="999810"/>
    <lineage>
        <taxon>Eukaryota</taxon>
        <taxon>Fungi</taxon>
        <taxon>Dikarya</taxon>
        <taxon>Ascomycota</taxon>
        <taxon>Pezizomycotina</taxon>
        <taxon>Leotiomycetes</taxon>
        <taxon>Helotiales</taxon>
        <taxon>Sclerotiniaceae</taxon>
        <taxon>Botrytis</taxon>
    </lineage>
</organism>
<sequence>MVGLPAKQQIEVDKNFPRILIISKIATYLGAFCGTTARKSPPTTCFIPPIQYWGAGYPEDDFTPQRNIADTN</sequence>
<dbReference type="EMBL" id="FQ790300">
    <property type="protein sequence ID" value="CCD49338.1"/>
    <property type="molecule type" value="Genomic_DNA"/>
</dbReference>
<dbReference type="AlphaFoldDB" id="G2Y9R2"/>
<gene>
    <name evidence="1" type="ORF">BofuT4_uP032140.1</name>
</gene>